<dbReference type="OrthoDB" id="9798407at2"/>
<dbReference type="InterPro" id="IPR036237">
    <property type="entry name" value="Xyl_isomerase-like_sf"/>
</dbReference>
<dbReference type="Pfam" id="PF01261">
    <property type="entry name" value="AP_endonuc_2"/>
    <property type="match status" value="1"/>
</dbReference>
<dbReference type="Gene3D" id="3.20.20.150">
    <property type="entry name" value="Divalent-metal-dependent TIM barrel enzymes"/>
    <property type="match status" value="1"/>
</dbReference>
<dbReference type="PANTHER" id="PTHR12110:SF41">
    <property type="entry name" value="INOSOSE DEHYDRATASE"/>
    <property type="match status" value="1"/>
</dbReference>
<dbReference type="KEGG" id="run:DR864_15970"/>
<reference evidence="2 3" key="1">
    <citation type="submission" date="2018-07" db="EMBL/GenBank/DDBJ databases">
        <title>Genome sequencing of Runella.</title>
        <authorList>
            <person name="Baek M.-G."/>
            <person name="Yi H."/>
        </authorList>
    </citation>
    <scope>NUCLEOTIDE SEQUENCE [LARGE SCALE GENOMIC DNA]</scope>
    <source>
        <strain evidence="2 3">HYN0085</strain>
    </source>
</reference>
<proteinExistence type="predicted"/>
<organism evidence="2 3">
    <name type="scientific">Runella rosea</name>
    <dbReference type="NCBI Taxonomy" id="2259595"/>
    <lineage>
        <taxon>Bacteria</taxon>
        <taxon>Pseudomonadati</taxon>
        <taxon>Bacteroidota</taxon>
        <taxon>Cytophagia</taxon>
        <taxon>Cytophagales</taxon>
        <taxon>Spirosomataceae</taxon>
        <taxon>Runella</taxon>
    </lineage>
</organism>
<sequence>MHYNRRHFIETLTASSAVLLTHSATAFAPKALPISSNQYAWITFYNRDKRDWNADLDASLVEYVKSGLTAYEPSFSNVEEVKRLAPLLKKHNLTMPSAYVGSVLHDPTEGKRSIEMALAIAEAAQPLGLKILVSNPSPLKWGSSDIKNDSQLIEQAKNLEFLGSELRKRGVTLAYHTHDVELRAGAREFHHMLQNTDPKNVGFCLDVHWVYRGAGNSQVALFDVVKMYGKRVVELHIRQSVGNVWGETFGEGDINYPRLVRELQALKVKPLLVLEQCLESQSPNTVKAVEAHQRDLAYAKQVFAGWL</sequence>
<dbReference type="InterPro" id="IPR006311">
    <property type="entry name" value="TAT_signal"/>
</dbReference>
<dbReference type="GO" id="GO:0016853">
    <property type="term" value="F:isomerase activity"/>
    <property type="evidence" value="ECO:0007669"/>
    <property type="project" value="UniProtKB-KW"/>
</dbReference>
<protein>
    <submittedName>
        <fullName evidence="2">Sugar phosphate isomerase/epimerase</fullName>
    </submittedName>
</protein>
<dbReference type="SUPFAM" id="SSF51658">
    <property type="entry name" value="Xylose isomerase-like"/>
    <property type="match status" value="1"/>
</dbReference>
<dbReference type="Proteomes" id="UP000251993">
    <property type="component" value="Chromosome"/>
</dbReference>
<keyword evidence="3" id="KW-1185">Reference proteome</keyword>
<dbReference type="PANTHER" id="PTHR12110">
    <property type="entry name" value="HYDROXYPYRUVATE ISOMERASE"/>
    <property type="match status" value="1"/>
</dbReference>
<feature type="domain" description="Xylose isomerase-like TIM barrel" evidence="1">
    <location>
        <begin position="67"/>
        <end position="283"/>
    </location>
</feature>
<dbReference type="EMBL" id="CP030850">
    <property type="protein sequence ID" value="AXE19142.1"/>
    <property type="molecule type" value="Genomic_DNA"/>
</dbReference>
<dbReference type="PROSITE" id="PS51318">
    <property type="entry name" value="TAT"/>
    <property type="match status" value="1"/>
</dbReference>
<accession>A0A344TKH1</accession>
<name>A0A344TKH1_9BACT</name>
<evidence type="ECO:0000313" key="3">
    <source>
        <dbReference type="Proteomes" id="UP000251993"/>
    </source>
</evidence>
<dbReference type="RefSeq" id="WP_114067925.1">
    <property type="nucleotide sequence ID" value="NZ_CP030850.1"/>
</dbReference>
<evidence type="ECO:0000313" key="2">
    <source>
        <dbReference type="EMBL" id="AXE19142.1"/>
    </source>
</evidence>
<dbReference type="InterPro" id="IPR013022">
    <property type="entry name" value="Xyl_isomerase-like_TIM-brl"/>
</dbReference>
<dbReference type="AlphaFoldDB" id="A0A344TKH1"/>
<gene>
    <name evidence="2" type="ORF">DR864_15970</name>
</gene>
<keyword evidence="2" id="KW-0413">Isomerase</keyword>
<evidence type="ECO:0000259" key="1">
    <source>
        <dbReference type="Pfam" id="PF01261"/>
    </source>
</evidence>
<dbReference type="InterPro" id="IPR050312">
    <property type="entry name" value="IolE/XylAMocC-like"/>
</dbReference>